<dbReference type="Proteomes" id="UP000193240">
    <property type="component" value="Unassembled WGS sequence"/>
</dbReference>
<dbReference type="InParanoid" id="A0A1Y2M124"/>
<keyword evidence="4 5" id="KW-0539">Nucleus</keyword>
<proteinExistence type="inferred from homology"/>
<comment type="similarity">
    <text evidence="5">Belongs to the 2H phosphoesterase superfamily. USB1 family.</text>
</comment>
<evidence type="ECO:0000256" key="4">
    <source>
        <dbReference type="ARBA" id="ARBA00023242"/>
    </source>
</evidence>
<name>A0A1Y2M124_EPING</name>
<feature type="region of interest" description="Disordered" evidence="6">
    <location>
        <begin position="295"/>
        <end position="320"/>
    </location>
</feature>
<dbReference type="EMBL" id="KZ107843">
    <property type="protein sequence ID" value="OSS49855.1"/>
    <property type="molecule type" value="Genomic_DNA"/>
</dbReference>
<keyword evidence="8" id="KW-1185">Reference proteome</keyword>
<dbReference type="Gene3D" id="3.90.1140.10">
    <property type="entry name" value="Cyclic phosphodiesterase"/>
    <property type="match status" value="1"/>
</dbReference>
<dbReference type="GO" id="GO:0034477">
    <property type="term" value="P:U6 snRNA 3'-end processing"/>
    <property type="evidence" value="ECO:0007669"/>
    <property type="project" value="UniProtKB-UniRule"/>
</dbReference>
<reference evidence="7 8" key="1">
    <citation type="journal article" date="2017" name="Genome Announc.">
        <title>Genome sequence of the saprophytic ascomycete Epicoccum nigrum ICMP 19927 strain isolated from New Zealand.</title>
        <authorList>
            <person name="Fokin M."/>
            <person name="Fleetwood D."/>
            <person name="Weir B.S."/>
            <person name="Villas-Boas S.G."/>
        </authorList>
    </citation>
    <scope>NUCLEOTIDE SEQUENCE [LARGE SCALE GENOMIC DNA]</scope>
    <source>
        <strain evidence="7 8">ICMP 19927</strain>
    </source>
</reference>
<dbReference type="OMA" id="FHVSIGW"/>
<organism evidence="7 8">
    <name type="scientific">Epicoccum nigrum</name>
    <name type="common">Soil fungus</name>
    <name type="synonym">Epicoccum purpurascens</name>
    <dbReference type="NCBI Taxonomy" id="105696"/>
    <lineage>
        <taxon>Eukaryota</taxon>
        <taxon>Fungi</taxon>
        <taxon>Dikarya</taxon>
        <taxon>Ascomycota</taxon>
        <taxon>Pezizomycotina</taxon>
        <taxon>Dothideomycetes</taxon>
        <taxon>Pleosporomycetidae</taxon>
        <taxon>Pleosporales</taxon>
        <taxon>Pleosporineae</taxon>
        <taxon>Didymellaceae</taxon>
        <taxon>Epicoccum</taxon>
    </lineage>
</organism>
<evidence type="ECO:0000256" key="2">
    <source>
        <dbReference type="ARBA" id="ARBA00022801"/>
    </source>
</evidence>
<dbReference type="InterPro" id="IPR027521">
    <property type="entry name" value="Usb1"/>
</dbReference>
<dbReference type="EC" id="3.1.4.-" evidence="5"/>
<dbReference type="GO" id="GO:1990838">
    <property type="term" value="F:poly(U)-specific exoribonuclease activity, producing 3' uridine cyclic phosphate ends"/>
    <property type="evidence" value="ECO:0007669"/>
    <property type="project" value="UniProtKB-UniRule"/>
</dbReference>
<dbReference type="GO" id="GO:0005634">
    <property type="term" value="C:nucleus"/>
    <property type="evidence" value="ECO:0007669"/>
    <property type="project" value="UniProtKB-SubCell"/>
</dbReference>
<evidence type="ECO:0000313" key="7">
    <source>
        <dbReference type="EMBL" id="OSS49855.1"/>
    </source>
</evidence>
<comment type="subcellular location">
    <subcellularLocation>
        <location evidence="5">Nucleus</location>
    </subcellularLocation>
</comment>
<protein>
    <recommendedName>
        <fullName evidence="5">U6 snRNA phosphodiesterase</fullName>
        <ecNumber evidence="5">3.1.4.-</ecNumber>
    </recommendedName>
</protein>
<evidence type="ECO:0000256" key="5">
    <source>
        <dbReference type="HAMAP-Rule" id="MF_03040"/>
    </source>
</evidence>
<dbReference type="AlphaFoldDB" id="A0A1Y2M124"/>
<feature type="region of interest" description="Disordered" evidence="6">
    <location>
        <begin position="57"/>
        <end position="114"/>
    </location>
</feature>
<evidence type="ECO:0000256" key="6">
    <source>
        <dbReference type="SAM" id="MobiDB-lite"/>
    </source>
</evidence>
<keyword evidence="1 5" id="KW-0540">Nuclease</keyword>
<evidence type="ECO:0000313" key="8">
    <source>
        <dbReference type="Proteomes" id="UP000193240"/>
    </source>
</evidence>
<dbReference type="GO" id="GO:0016829">
    <property type="term" value="F:lyase activity"/>
    <property type="evidence" value="ECO:0007669"/>
    <property type="project" value="UniProtKB-KW"/>
</dbReference>
<dbReference type="HAMAP" id="MF_03040">
    <property type="entry name" value="USB1"/>
    <property type="match status" value="1"/>
</dbReference>
<feature type="compositionally biased region" description="Polar residues" evidence="6">
    <location>
        <begin position="306"/>
        <end position="316"/>
    </location>
</feature>
<dbReference type="PANTHER" id="PTHR13522:SF3">
    <property type="entry name" value="U6 SNRNA PHOSPHODIESTERASE 1"/>
    <property type="match status" value="1"/>
</dbReference>
<gene>
    <name evidence="5" type="primary">USB1</name>
    <name evidence="7" type="ORF">B5807_05852</name>
</gene>
<sequence length="393" mass="43173">MIAFIVTLQRTFLESATSLPDVHGRVGRAWAIEPLSRTLTTPTGHLGSTCQSAVKDQQRPNIHPGHAMSLVQYPDSDSDSAGDQNPSVPAQKPRPPLKRKRTQPACDDLPPLPAAFHDLYSTNARVGTSDDPSLHGGRKRAVPHVDGNWPSHVYLEWVPSQAESESLHTLIQAIKATIREENEKRTKPLSVPDIIPSLQSELGAPLPLHVSLSRTLQIKTDDRESFLGTLRGSLRRAAVQAFNFEFHSLKWVPNFQRNRWFLVLGIKRPAHDELNRLLCACNEAAQKCRHPALYSGGKGDGPMEASSPTARPQSVPDSADRSENFHVSIAWNLTEPASEWVSLVQGVDVSSHIRSPQASFDVVKARVGNTVHNFDLGSRKNSLVKAQGSLGLE</sequence>
<feature type="compositionally biased region" description="Polar residues" evidence="6">
    <location>
        <begin position="79"/>
        <end position="88"/>
    </location>
</feature>
<comment type="function">
    <text evidence="5">Phosphodiesterase responsible for the U6 snRNA 3' end processing. Acts as an exoribonuclease (RNase) responsible for trimming the poly(U) tract of the last nucleotides in the pre-U6 snRNA molecule, leading to the formation of mature U6 snRNA.</text>
</comment>
<dbReference type="Pfam" id="PF09749">
    <property type="entry name" value="HVSL"/>
    <property type="match status" value="1"/>
</dbReference>
<dbReference type="STRING" id="105696.A0A1Y2M124"/>
<feature type="active site" description="Proton donor/acceptor" evidence="5">
    <location>
        <position position="326"/>
    </location>
</feature>
<keyword evidence="2 5" id="KW-0378">Hydrolase</keyword>
<dbReference type="PANTHER" id="PTHR13522">
    <property type="entry name" value="U6 SNRNA PHOSPHODIESTERASE 1"/>
    <property type="match status" value="1"/>
</dbReference>
<evidence type="ECO:0000256" key="3">
    <source>
        <dbReference type="ARBA" id="ARBA00023239"/>
    </source>
</evidence>
<keyword evidence="3" id="KW-0456">Lyase</keyword>
<accession>A0A1Y2M124</accession>
<feature type="active site" description="Proton donor/acceptor" evidence="5">
    <location>
        <position position="209"/>
    </location>
</feature>
<evidence type="ECO:0000256" key="1">
    <source>
        <dbReference type="ARBA" id="ARBA00022722"/>
    </source>
</evidence>